<sequence length="265" mass="30011">MVECHHDAVSVPSGRTPTGSLFDPLADAYAAARPSYPDHIFRDVERFLGRPLRGADVLDVGAGTGIATRLLIGRGARVVPVEPGPTMLARLRQRSPGLPAVRGDGEALPFRDQVVDLVCYAQAWHWVQVLTAAAEAARVLRPGGALAVWWNDVDAEEYRWWQCQQERLERMNPGYHRGYRARPFADELRWTGHFREVVTLTGRWRRRINIDDYLTWQRSKSYVAAIGDRLDDFLDAERRTMLRAFPDGVVVEPFRTLLVIAQVPE</sequence>
<name>Q2JFT2_FRACC</name>
<dbReference type="EMBL" id="CP000249">
    <property type="protein sequence ID" value="ABD09860.1"/>
    <property type="molecule type" value="Genomic_DNA"/>
</dbReference>
<evidence type="ECO:0000259" key="4">
    <source>
        <dbReference type="Pfam" id="PF08241"/>
    </source>
</evidence>
<evidence type="ECO:0000256" key="2">
    <source>
        <dbReference type="ARBA" id="ARBA00022603"/>
    </source>
</evidence>
<comment type="similarity">
    <text evidence="1">Belongs to the methyltransferase superfamily.</text>
</comment>
<dbReference type="InterPro" id="IPR051052">
    <property type="entry name" value="Diverse_substrate_MTase"/>
</dbReference>
<dbReference type="STRING" id="106370.Francci3_0474"/>
<gene>
    <name evidence="5" type="ordered locus">Francci3_0474</name>
</gene>
<evidence type="ECO:0000256" key="3">
    <source>
        <dbReference type="ARBA" id="ARBA00022679"/>
    </source>
</evidence>
<dbReference type="Proteomes" id="UP000001937">
    <property type="component" value="Chromosome"/>
</dbReference>
<keyword evidence="6" id="KW-1185">Reference proteome</keyword>
<dbReference type="HOGENOM" id="CLU_049344_3_4_11"/>
<evidence type="ECO:0000256" key="1">
    <source>
        <dbReference type="ARBA" id="ARBA00008361"/>
    </source>
</evidence>
<dbReference type="SUPFAM" id="SSF53335">
    <property type="entry name" value="S-adenosyl-L-methionine-dependent methyltransferases"/>
    <property type="match status" value="1"/>
</dbReference>
<dbReference type="AlphaFoldDB" id="Q2JFT2"/>
<dbReference type="PANTHER" id="PTHR44942">
    <property type="entry name" value="METHYLTRANSF_11 DOMAIN-CONTAINING PROTEIN"/>
    <property type="match status" value="1"/>
</dbReference>
<dbReference type="InterPro" id="IPR029063">
    <property type="entry name" value="SAM-dependent_MTases_sf"/>
</dbReference>
<keyword evidence="3" id="KW-0808">Transferase</keyword>
<dbReference type="InterPro" id="IPR013216">
    <property type="entry name" value="Methyltransf_11"/>
</dbReference>
<protein>
    <submittedName>
        <fullName evidence="5">UbiE/COQ5 methyltransferase</fullName>
    </submittedName>
</protein>
<dbReference type="GO" id="GO:0032259">
    <property type="term" value="P:methylation"/>
    <property type="evidence" value="ECO:0007669"/>
    <property type="project" value="UniProtKB-KW"/>
</dbReference>
<evidence type="ECO:0000313" key="6">
    <source>
        <dbReference type="Proteomes" id="UP000001937"/>
    </source>
</evidence>
<reference evidence="5 6" key="1">
    <citation type="journal article" date="2007" name="Genome Res.">
        <title>Genome characteristics of facultatively symbiotic Frankia sp. strains reflect host range and host plant biogeography.</title>
        <authorList>
            <person name="Normand P."/>
            <person name="Lapierre P."/>
            <person name="Tisa L.S."/>
            <person name="Gogarten J.P."/>
            <person name="Alloisio N."/>
            <person name="Bagnarol E."/>
            <person name="Bassi C.A."/>
            <person name="Berry A.M."/>
            <person name="Bickhart D.M."/>
            <person name="Choisne N."/>
            <person name="Couloux A."/>
            <person name="Cournoyer B."/>
            <person name="Cruveiller S."/>
            <person name="Daubin V."/>
            <person name="Demange N."/>
            <person name="Francino M.P."/>
            <person name="Goltsman E."/>
            <person name="Huang Y."/>
            <person name="Kopp O.R."/>
            <person name="Labarre L."/>
            <person name="Lapidus A."/>
            <person name="Lavire C."/>
            <person name="Marechal J."/>
            <person name="Martinez M."/>
            <person name="Mastronunzio J.E."/>
            <person name="Mullin B.C."/>
            <person name="Niemann J."/>
            <person name="Pujic P."/>
            <person name="Rawnsley T."/>
            <person name="Rouy Z."/>
            <person name="Schenowitz C."/>
            <person name="Sellstedt A."/>
            <person name="Tavares F."/>
            <person name="Tomkins J.P."/>
            <person name="Vallenet D."/>
            <person name="Valverde C."/>
            <person name="Wall L.G."/>
            <person name="Wang Y."/>
            <person name="Medigue C."/>
            <person name="Benson D.R."/>
        </authorList>
    </citation>
    <scope>NUCLEOTIDE SEQUENCE [LARGE SCALE GENOMIC DNA]</scope>
    <source>
        <strain evidence="6">DSM 45818 / CECT 9043 / CcI3</strain>
    </source>
</reference>
<dbReference type="OrthoDB" id="9797252at2"/>
<dbReference type="GO" id="GO:0008757">
    <property type="term" value="F:S-adenosylmethionine-dependent methyltransferase activity"/>
    <property type="evidence" value="ECO:0007669"/>
    <property type="project" value="InterPro"/>
</dbReference>
<keyword evidence="2 5" id="KW-0489">Methyltransferase</keyword>
<dbReference type="CDD" id="cd02440">
    <property type="entry name" value="AdoMet_MTases"/>
    <property type="match status" value="1"/>
</dbReference>
<dbReference type="eggNOG" id="COG2226">
    <property type="taxonomic scope" value="Bacteria"/>
</dbReference>
<proteinExistence type="inferred from homology"/>
<organism evidence="5 6">
    <name type="scientific">Frankia casuarinae (strain DSM 45818 / CECT 9043 / HFP020203 / CcI3)</name>
    <dbReference type="NCBI Taxonomy" id="106370"/>
    <lineage>
        <taxon>Bacteria</taxon>
        <taxon>Bacillati</taxon>
        <taxon>Actinomycetota</taxon>
        <taxon>Actinomycetes</taxon>
        <taxon>Frankiales</taxon>
        <taxon>Frankiaceae</taxon>
        <taxon>Frankia</taxon>
    </lineage>
</organism>
<dbReference type="KEGG" id="fra:Francci3_0474"/>
<dbReference type="PANTHER" id="PTHR44942:SF4">
    <property type="entry name" value="METHYLTRANSFERASE TYPE 11 DOMAIN-CONTAINING PROTEIN"/>
    <property type="match status" value="1"/>
</dbReference>
<dbReference type="RefSeq" id="WP_011434937.1">
    <property type="nucleotide sequence ID" value="NC_007777.1"/>
</dbReference>
<dbReference type="Gene3D" id="3.40.50.150">
    <property type="entry name" value="Vaccinia Virus protein VP39"/>
    <property type="match status" value="1"/>
</dbReference>
<dbReference type="Pfam" id="PF08241">
    <property type="entry name" value="Methyltransf_11"/>
    <property type="match status" value="1"/>
</dbReference>
<feature type="domain" description="Methyltransferase type 11" evidence="4">
    <location>
        <begin position="58"/>
        <end position="147"/>
    </location>
</feature>
<evidence type="ECO:0000313" key="5">
    <source>
        <dbReference type="EMBL" id="ABD09860.1"/>
    </source>
</evidence>
<accession>Q2JFT2</accession>
<dbReference type="PhylomeDB" id="Q2JFT2"/>